<dbReference type="InterPro" id="IPR045865">
    <property type="entry name" value="ACT-like_dom_sf"/>
</dbReference>
<protein>
    <submittedName>
        <fullName evidence="2">NIL domain-containing protein</fullName>
    </submittedName>
</protein>
<dbReference type="InterPro" id="IPR018449">
    <property type="entry name" value="NIL_domain"/>
</dbReference>
<evidence type="ECO:0000313" key="3">
    <source>
        <dbReference type="Proteomes" id="UP001589788"/>
    </source>
</evidence>
<organism evidence="2 3">
    <name type="scientific">Aciditerrimonas ferrireducens</name>
    <dbReference type="NCBI Taxonomy" id="667306"/>
    <lineage>
        <taxon>Bacteria</taxon>
        <taxon>Bacillati</taxon>
        <taxon>Actinomycetota</taxon>
        <taxon>Acidimicrobiia</taxon>
        <taxon>Acidimicrobiales</taxon>
        <taxon>Acidimicrobiaceae</taxon>
        <taxon>Aciditerrimonas</taxon>
    </lineage>
</organism>
<evidence type="ECO:0000259" key="1">
    <source>
        <dbReference type="SMART" id="SM00930"/>
    </source>
</evidence>
<dbReference type="Proteomes" id="UP001589788">
    <property type="component" value="Unassembled WGS sequence"/>
</dbReference>
<dbReference type="Gene3D" id="3.30.70.260">
    <property type="match status" value="1"/>
</dbReference>
<name>A0ABV6C4A3_9ACTN</name>
<dbReference type="SMART" id="SM00930">
    <property type="entry name" value="NIL"/>
    <property type="match status" value="1"/>
</dbReference>
<dbReference type="SUPFAM" id="SSF55021">
    <property type="entry name" value="ACT-like"/>
    <property type="match status" value="1"/>
</dbReference>
<dbReference type="Pfam" id="PF09383">
    <property type="entry name" value="NIL"/>
    <property type="match status" value="1"/>
</dbReference>
<feature type="domain" description="NIL" evidence="1">
    <location>
        <begin position="2"/>
        <end position="73"/>
    </location>
</feature>
<proteinExistence type="predicted"/>
<dbReference type="EMBL" id="JBHLYQ010000109">
    <property type="protein sequence ID" value="MFC0082493.1"/>
    <property type="molecule type" value="Genomic_DNA"/>
</dbReference>
<comment type="caution">
    <text evidence="2">The sequence shown here is derived from an EMBL/GenBank/DDBJ whole genome shotgun (WGS) entry which is preliminary data.</text>
</comment>
<reference evidence="2 3" key="1">
    <citation type="submission" date="2024-09" db="EMBL/GenBank/DDBJ databases">
        <authorList>
            <person name="Sun Q."/>
            <person name="Mori K."/>
        </authorList>
    </citation>
    <scope>NUCLEOTIDE SEQUENCE [LARGE SCALE GENOMIC DNA]</scope>
    <source>
        <strain evidence="2 3">JCM 15389</strain>
    </source>
</reference>
<keyword evidence="3" id="KW-1185">Reference proteome</keyword>
<accession>A0ABV6C4A3</accession>
<sequence length="79" mass="8795">MIVLRLRLTFPEELVRQPIVALLARDHGVLANIRRANVDEHEGWIVCELSGEPADLEAAVAWLKDQGVRVDPLGDLVES</sequence>
<evidence type="ECO:0000313" key="2">
    <source>
        <dbReference type="EMBL" id="MFC0082493.1"/>
    </source>
</evidence>
<dbReference type="RefSeq" id="WP_248104931.1">
    <property type="nucleotide sequence ID" value="NZ_JAKHEX010000001.1"/>
</dbReference>
<gene>
    <name evidence="2" type="ORF">ACFFRE_10165</name>
</gene>